<dbReference type="eggNOG" id="COG0664">
    <property type="taxonomic scope" value="Bacteria"/>
</dbReference>
<dbReference type="AlphaFoldDB" id="A0A0B8T364"/>
<dbReference type="InterPro" id="IPR050397">
    <property type="entry name" value="Env_Response_Regulators"/>
</dbReference>
<dbReference type="Pfam" id="PF00027">
    <property type="entry name" value="cNMP_binding"/>
    <property type="match status" value="1"/>
</dbReference>
<dbReference type="EMBL" id="JJMU01000053">
    <property type="protein sequence ID" value="KGE13428.1"/>
    <property type="molecule type" value="Genomic_DNA"/>
</dbReference>
<reference evidence="2 3" key="2">
    <citation type="journal article" date="2015" name="PLoS ONE">
        <title>Whole-Genome Optical Mapping and Finished Genome Sequence of Sphingobacterium deserti sp. nov., a New Species Isolated from the Western Desert of China.</title>
        <authorList>
            <person name="Teng C."/>
            <person name="Zhou Z."/>
            <person name="Molnar I."/>
            <person name="Li X."/>
            <person name="Tang R."/>
            <person name="Chen M."/>
            <person name="Wang L."/>
            <person name="Su S."/>
            <person name="Zhang W."/>
            <person name="Lin M."/>
        </authorList>
    </citation>
    <scope>NUCLEOTIDE SEQUENCE [LARGE SCALE GENOMIC DNA]</scope>
    <source>
        <strain evidence="3">ACCC05744</strain>
    </source>
</reference>
<dbReference type="GO" id="GO:0005829">
    <property type="term" value="C:cytosol"/>
    <property type="evidence" value="ECO:0007669"/>
    <property type="project" value="TreeGrafter"/>
</dbReference>
<organism evidence="2 3">
    <name type="scientific">Sphingobacterium deserti</name>
    <dbReference type="NCBI Taxonomy" id="1229276"/>
    <lineage>
        <taxon>Bacteria</taxon>
        <taxon>Pseudomonadati</taxon>
        <taxon>Bacteroidota</taxon>
        <taxon>Sphingobacteriia</taxon>
        <taxon>Sphingobacteriales</taxon>
        <taxon>Sphingobacteriaceae</taxon>
        <taxon>Sphingobacterium</taxon>
    </lineage>
</organism>
<dbReference type="SUPFAM" id="SSF51206">
    <property type="entry name" value="cAMP-binding domain-like"/>
    <property type="match status" value="1"/>
</dbReference>
<dbReference type="InterPro" id="IPR014710">
    <property type="entry name" value="RmlC-like_jellyroll"/>
</dbReference>
<evidence type="ECO:0000313" key="2">
    <source>
        <dbReference type="EMBL" id="KGE13428.1"/>
    </source>
</evidence>
<dbReference type="PANTHER" id="PTHR24567:SF76">
    <property type="entry name" value="CYCLIC NUCLEOTIDE-BINDING DOMAIN PROTEIN"/>
    <property type="match status" value="1"/>
</dbReference>
<proteinExistence type="predicted"/>
<feature type="domain" description="Cyclic nucleotide-binding" evidence="1">
    <location>
        <begin position="13"/>
        <end position="117"/>
    </location>
</feature>
<dbReference type="Proteomes" id="UP000031802">
    <property type="component" value="Unassembled WGS sequence"/>
</dbReference>
<dbReference type="GO" id="GO:0003700">
    <property type="term" value="F:DNA-binding transcription factor activity"/>
    <property type="evidence" value="ECO:0007669"/>
    <property type="project" value="TreeGrafter"/>
</dbReference>
<comment type="caution">
    <text evidence="2">The sequence shown here is derived from an EMBL/GenBank/DDBJ whole genome shotgun (WGS) entry which is preliminary data.</text>
</comment>
<dbReference type="InterPro" id="IPR018490">
    <property type="entry name" value="cNMP-bd_dom_sf"/>
</dbReference>
<dbReference type="Gene3D" id="2.60.120.10">
    <property type="entry name" value="Jelly Rolls"/>
    <property type="match status" value="1"/>
</dbReference>
<dbReference type="STRING" id="1229276.DI53_2959"/>
<protein>
    <submittedName>
        <fullName evidence="2">cAMP-binding protein</fullName>
    </submittedName>
</protein>
<dbReference type="PATRIC" id="fig|1229276.3.peg.3061"/>
<dbReference type="PROSITE" id="PS50042">
    <property type="entry name" value="CNMP_BINDING_3"/>
    <property type="match status" value="1"/>
</dbReference>
<reference evidence="3" key="1">
    <citation type="submission" date="2014-04" db="EMBL/GenBank/DDBJ databases">
        <title>Whole-Genome optical mapping and complete genome sequence of Sphingobacterium deserti sp. nov., a new spaces isolated from desert in the west of China.</title>
        <authorList>
            <person name="Teng C."/>
            <person name="Zhou Z."/>
            <person name="Li X."/>
            <person name="Chen M."/>
            <person name="Lin M."/>
            <person name="Wang L."/>
            <person name="Su S."/>
            <person name="Zhang C."/>
            <person name="Zhang W."/>
        </authorList>
    </citation>
    <scope>NUCLEOTIDE SEQUENCE [LARGE SCALE GENOMIC DNA]</scope>
    <source>
        <strain evidence="3">ACCC05744</strain>
    </source>
</reference>
<dbReference type="InterPro" id="IPR000595">
    <property type="entry name" value="cNMP-bd_dom"/>
</dbReference>
<sequence>MLMYPDKLRLIYQYPSMTYTDLDQVVEKHEKMTFKKGDLLLREGQISDCYYILEKGIVRSFVYDYDGNDISTNFFCEDEIVIEVASIFHHIPTQENIVCLTDCTLWRIQFDAFQDLFAKIPAVTEWGRAWLSHQLFLTKKRALDMISLSAIDRYQQLLEEKPQILQQAPLKHIATFLGITDTSLSRIRKELVGK</sequence>
<keyword evidence="3" id="KW-1185">Reference proteome</keyword>
<dbReference type="CDD" id="cd00038">
    <property type="entry name" value="CAP_ED"/>
    <property type="match status" value="1"/>
</dbReference>
<accession>A0A0B8T364</accession>
<gene>
    <name evidence="2" type="ORF">DI53_2959</name>
</gene>
<evidence type="ECO:0000259" key="1">
    <source>
        <dbReference type="PROSITE" id="PS50042"/>
    </source>
</evidence>
<evidence type="ECO:0000313" key="3">
    <source>
        <dbReference type="Proteomes" id="UP000031802"/>
    </source>
</evidence>
<name>A0A0B8T364_9SPHI</name>
<dbReference type="SMART" id="SM00100">
    <property type="entry name" value="cNMP"/>
    <property type="match status" value="1"/>
</dbReference>
<dbReference type="PANTHER" id="PTHR24567">
    <property type="entry name" value="CRP FAMILY TRANSCRIPTIONAL REGULATORY PROTEIN"/>
    <property type="match status" value="1"/>
</dbReference>